<feature type="compositionally biased region" description="Acidic residues" evidence="6">
    <location>
        <begin position="196"/>
        <end position="220"/>
    </location>
</feature>
<dbReference type="Proteomes" id="UP001491310">
    <property type="component" value="Unassembled WGS sequence"/>
</dbReference>
<dbReference type="PROSITE" id="PS50059">
    <property type="entry name" value="FKBP_PPIASE"/>
    <property type="match status" value="1"/>
</dbReference>
<proteinExistence type="inferred from homology"/>
<dbReference type="InterPro" id="IPR001179">
    <property type="entry name" value="PPIase_FKBP_dom"/>
</dbReference>
<reference evidence="8 9" key="1">
    <citation type="journal article" date="2024" name="Nat. Commun.">
        <title>Phylogenomics reveals the evolutionary origins of lichenization in chlorophyte algae.</title>
        <authorList>
            <person name="Puginier C."/>
            <person name="Libourel C."/>
            <person name="Otte J."/>
            <person name="Skaloud P."/>
            <person name="Haon M."/>
            <person name="Grisel S."/>
            <person name="Petersen M."/>
            <person name="Berrin J.G."/>
            <person name="Delaux P.M."/>
            <person name="Dal Grande F."/>
            <person name="Keller J."/>
        </authorList>
    </citation>
    <scope>NUCLEOTIDE SEQUENCE [LARGE SCALE GENOMIC DNA]</scope>
    <source>
        <strain evidence="8 9">SAG 216-7</strain>
    </source>
</reference>
<comment type="catalytic activity">
    <reaction evidence="1 4 5">
        <text>[protein]-peptidylproline (omega=180) = [protein]-peptidylproline (omega=0)</text>
        <dbReference type="Rhea" id="RHEA:16237"/>
        <dbReference type="Rhea" id="RHEA-COMP:10747"/>
        <dbReference type="Rhea" id="RHEA-COMP:10748"/>
        <dbReference type="ChEBI" id="CHEBI:83833"/>
        <dbReference type="ChEBI" id="CHEBI:83834"/>
        <dbReference type="EC" id="5.2.1.8"/>
    </reaction>
</comment>
<evidence type="ECO:0000259" key="7">
    <source>
        <dbReference type="PROSITE" id="PS50059"/>
    </source>
</evidence>
<gene>
    <name evidence="8" type="ORF">WJX75_007867</name>
</gene>
<evidence type="ECO:0000256" key="4">
    <source>
        <dbReference type="PIRNR" id="PIRNR001473"/>
    </source>
</evidence>
<evidence type="ECO:0000256" key="5">
    <source>
        <dbReference type="PROSITE-ProRule" id="PRU00277"/>
    </source>
</evidence>
<feature type="compositionally biased region" description="Low complexity" evidence="6">
    <location>
        <begin position="250"/>
        <end position="260"/>
    </location>
</feature>
<keyword evidence="3 4" id="KW-0413">Isomerase</keyword>
<evidence type="ECO:0000256" key="3">
    <source>
        <dbReference type="ARBA" id="ARBA00023235"/>
    </source>
</evidence>
<feature type="region of interest" description="Disordered" evidence="6">
    <location>
        <begin position="128"/>
        <end position="317"/>
    </location>
</feature>
<dbReference type="Pfam" id="PF17800">
    <property type="entry name" value="NPL"/>
    <property type="match status" value="1"/>
</dbReference>
<keyword evidence="2 4" id="KW-0697">Rotamase</keyword>
<comment type="similarity">
    <text evidence="4">Belongs to the FKBP-type PPIase family.</text>
</comment>
<dbReference type="InterPro" id="IPR023566">
    <property type="entry name" value="PPIase_Fpr3/Fpr4-like"/>
</dbReference>
<dbReference type="InterPro" id="IPR046357">
    <property type="entry name" value="PPIase_dom_sf"/>
</dbReference>
<dbReference type="Pfam" id="PF00254">
    <property type="entry name" value="FKBP_C"/>
    <property type="match status" value="1"/>
</dbReference>
<evidence type="ECO:0000256" key="1">
    <source>
        <dbReference type="ARBA" id="ARBA00000971"/>
    </source>
</evidence>
<accession>A0ABR2YI85</accession>
<feature type="compositionally biased region" description="Acidic residues" evidence="6">
    <location>
        <begin position="149"/>
        <end position="180"/>
    </location>
</feature>
<evidence type="ECO:0000313" key="9">
    <source>
        <dbReference type="Proteomes" id="UP001491310"/>
    </source>
</evidence>
<dbReference type="PIRSF" id="PIRSF001473">
    <property type="entry name" value="FK506-bp_FPR3"/>
    <property type="match status" value="1"/>
</dbReference>
<dbReference type="InterPro" id="IPR041232">
    <property type="entry name" value="NPL"/>
</dbReference>
<dbReference type="EMBL" id="JALJOT010000011">
    <property type="protein sequence ID" value="KAK9905868.1"/>
    <property type="molecule type" value="Genomic_DNA"/>
</dbReference>
<evidence type="ECO:0000313" key="8">
    <source>
        <dbReference type="EMBL" id="KAK9905868.1"/>
    </source>
</evidence>
<feature type="compositionally biased region" description="Basic and acidic residues" evidence="6">
    <location>
        <begin position="279"/>
        <end position="288"/>
    </location>
</feature>
<organism evidence="8 9">
    <name type="scientific">Coccomyxa subellipsoidea</name>
    <dbReference type="NCBI Taxonomy" id="248742"/>
    <lineage>
        <taxon>Eukaryota</taxon>
        <taxon>Viridiplantae</taxon>
        <taxon>Chlorophyta</taxon>
        <taxon>core chlorophytes</taxon>
        <taxon>Trebouxiophyceae</taxon>
        <taxon>Trebouxiophyceae incertae sedis</taxon>
        <taxon>Coccomyxaceae</taxon>
        <taxon>Coccomyxa</taxon>
    </lineage>
</organism>
<dbReference type="Gene3D" id="3.10.50.40">
    <property type="match status" value="1"/>
</dbReference>
<name>A0ABR2YI85_9CHLO</name>
<keyword evidence="9" id="KW-1185">Reference proteome</keyword>
<feature type="region of interest" description="Disordered" evidence="6">
    <location>
        <begin position="101"/>
        <end position="120"/>
    </location>
</feature>
<feature type="compositionally biased region" description="Polar residues" evidence="6">
    <location>
        <begin position="292"/>
        <end position="303"/>
    </location>
</feature>
<dbReference type="Gene3D" id="2.60.120.340">
    <property type="entry name" value="Nucleoplasmin core domain"/>
    <property type="match status" value="1"/>
</dbReference>
<evidence type="ECO:0000256" key="2">
    <source>
        <dbReference type="ARBA" id="ARBA00023110"/>
    </source>
</evidence>
<comment type="caution">
    <text evidence="8">The sequence shown here is derived from an EMBL/GenBank/DDBJ whole genome shotgun (WGS) entry which is preliminary data.</text>
</comment>
<feature type="domain" description="PPIase FKBP-type" evidence="7">
    <location>
        <begin position="343"/>
        <end position="431"/>
    </location>
</feature>
<dbReference type="PANTHER" id="PTHR43811:SF19">
    <property type="entry name" value="39 KDA FK506-BINDING NUCLEAR PROTEIN"/>
    <property type="match status" value="1"/>
</dbReference>
<protein>
    <recommendedName>
        <fullName evidence="4">FK506-binding protein</fullName>
        <ecNumber evidence="4">5.2.1.8</ecNumber>
    </recommendedName>
</protein>
<feature type="compositionally biased region" description="Basic and acidic residues" evidence="6">
    <location>
        <begin position="233"/>
        <end position="246"/>
    </location>
</feature>
<sequence>MESTFWGIVVKPGKAQPFVPPPVDAKLHLSQATLSMDAENGTKVGVTCTLGEDGDEEVLLCTLREGATESQSLDLVFDHYTEFNVKGNAAVHLTGYYMPDFEEDETSTDEEEDEEDEEDLLMDLSPEEAAALAQYQNSSRYPSKIMFADADDEDDDEDEDESEDDDDEDDDEDMMGDDENNITIVELNDDGTEKADSDEDDEDEDDEEEEEEEDEEEEMVTIEGAPRMIEVAGPDRDEKAGRETTKRKAANGAMQDGAAAKKNKVDEKAAAVTADAEEAAAREQEKKGKNGNGTEARTQPSDNATERGIPIKNGRPNIRKFDNGFVMEDTSMGPPDGKVAKLGQKVAVRYRGTLAKNGKVFDETKGNKTFTFRLGVGEVIKGWDRGVVGMRVGDKRRLTVPPQMAYGTSGVRGAIPPNATLNFDVELCDVKGK</sequence>
<evidence type="ECO:0000256" key="6">
    <source>
        <dbReference type="SAM" id="MobiDB-lite"/>
    </source>
</evidence>
<dbReference type="SUPFAM" id="SSF54534">
    <property type="entry name" value="FKBP-like"/>
    <property type="match status" value="1"/>
</dbReference>
<dbReference type="PANTHER" id="PTHR43811">
    <property type="entry name" value="FKBP-TYPE PEPTIDYL-PROLYL CIS-TRANS ISOMERASE FKPA"/>
    <property type="match status" value="1"/>
</dbReference>
<dbReference type="EC" id="5.2.1.8" evidence="4"/>